<reference evidence="1 2" key="1">
    <citation type="submission" date="2020-05" db="EMBL/GenBank/DDBJ databases">
        <authorList>
            <person name="Campoy J."/>
            <person name="Schneeberger K."/>
            <person name="Spophaly S."/>
        </authorList>
    </citation>
    <scope>NUCLEOTIDE SEQUENCE [LARGE SCALE GENOMIC DNA]</scope>
    <source>
        <strain evidence="1">PruArmRojPasFocal</strain>
    </source>
</reference>
<dbReference type="AlphaFoldDB" id="A0A6J5VKB5"/>
<dbReference type="EMBL" id="CAEKDK010000007">
    <property type="protein sequence ID" value="CAB4288663.1"/>
    <property type="molecule type" value="Genomic_DNA"/>
</dbReference>
<accession>A0A6J5VKB5</accession>
<evidence type="ECO:0000313" key="1">
    <source>
        <dbReference type="EMBL" id="CAB4288663.1"/>
    </source>
</evidence>
<gene>
    <name evidence="1" type="ORF">CURHAP_LOCUS46865</name>
</gene>
<name>A0A6J5VKB5_PRUAR</name>
<organism evidence="1 2">
    <name type="scientific">Prunus armeniaca</name>
    <name type="common">Apricot</name>
    <name type="synonym">Armeniaca vulgaris</name>
    <dbReference type="NCBI Taxonomy" id="36596"/>
    <lineage>
        <taxon>Eukaryota</taxon>
        <taxon>Viridiplantae</taxon>
        <taxon>Streptophyta</taxon>
        <taxon>Embryophyta</taxon>
        <taxon>Tracheophyta</taxon>
        <taxon>Spermatophyta</taxon>
        <taxon>Magnoliopsida</taxon>
        <taxon>eudicotyledons</taxon>
        <taxon>Gunneridae</taxon>
        <taxon>Pentapetalae</taxon>
        <taxon>rosids</taxon>
        <taxon>fabids</taxon>
        <taxon>Rosales</taxon>
        <taxon>Rosaceae</taxon>
        <taxon>Amygdaloideae</taxon>
        <taxon>Amygdaleae</taxon>
        <taxon>Prunus</taxon>
    </lineage>
</organism>
<protein>
    <submittedName>
        <fullName evidence="1">Uncharacterized protein</fullName>
    </submittedName>
</protein>
<proteinExistence type="predicted"/>
<evidence type="ECO:0000313" key="2">
    <source>
        <dbReference type="Proteomes" id="UP000507222"/>
    </source>
</evidence>
<sequence length="121" mass="13036">MGYTNTATSVDDSKVITHNLPLSGVPTLSHHRFTYTQTYSALNNPINTCHPAPPNTCLPTASCNCKLYDVAAVGDRCSHVFLRLRGSTVPLSPASGLHHFVARDQPCSDIASELLFLSLVP</sequence>
<dbReference type="Proteomes" id="UP000507222">
    <property type="component" value="Unassembled WGS sequence"/>
</dbReference>